<feature type="binding site" evidence="2">
    <location>
        <position position="68"/>
    </location>
    <ligand>
        <name>Mn(2+)</name>
        <dbReference type="ChEBI" id="CHEBI:29035"/>
        <label>1</label>
    </ligand>
</feature>
<dbReference type="InterPro" id="IPR009078">
    <property type="entry name" value="Ferritin-like_SF"/>
</dbReference>
<gene>
    <name evidence="4" type="ORF">AF333_00025</name>
    <name evidence="5" type="ORF">SAMN04487909_1715</name>
</gene>
<dbReference type="Proteomes" id="UP000037269">
    <property type="component" value="Unassembled WGS sequence"/>
</dbReference>
<dbReference type="InterPro" id="IPR012347">
    <property type="entry name" value="Ferritin-like"/>
</dbReference>
<keyword evidence="2" id="KW-0479">Metal-binding</keyword>
<dbReference type="InterPro" id="IPR007760">
    <property type="entry name" value="Mn_catalase"/>
</dbReference>
<comment type="similarity">
    <text evidence="1">Belongs to the manganese catalase family.</text>
</comment>
<evidence type="ECO:0000313" key="5">
    <source>
        <dbReference type="EMBL" id="SDK55755.1"/>
    </source>
</evidence>
<feature type="binding site" evidence="3">
    <location>
        <position position="202"/>
    </location>
    <ligand>
        <name>Ca(2+)</name>
        <dbReference type="ChEBI" id="CHEBI:29108"/>
    </ligand>
</feature>
<dbReference type="GeneID" id="42303601"/>
<feature type="binding site" evidence="2">
    <location>
        <position position="134"/>
    </location>
    <ligand>
        <name>Mn(2+)</name>
        <dbReference type="ChEBI" id="CHEBI:29035"/>
        <label>1</label>
    </ligand>
</feature>
<feature type="binding site" evidence="3">
    <location>
        <position position="56"/>
    </location>
    <ligand>
        <name>Ca(2+)</name>
        <dbReference type="ChEBI" id="CHEBI:29108"/>
    </ligand>
</feature>
<dbReference type="Proteomes" id="UP000182836">
    <property type="component" value="Unassembled WGS sequence"/>
</dbReference>
<accession>A0A0M0HAU1</accession>
<comment type="cofactor">
    <cofactor evidence="3">
        <name>Ca(2+)</name>
        <dbReference type="ChEBI" id="CHEBI:29108"/>
    </cofactor>
    <text evidence="3">Binds 1 Ca(2+) ion per subunit.</text>
</comment>
<keyword evidence="6" id="KW-1185">Reference proteome</keyword>
<organism evidence="4 6">
    <name type="scientific">Aneurinibacillus migulanus</name>
    <name type="common">Bacillus migulanus</name>
    <dbReference type="NCBI Taxonomy" id="47500"/>
    <lineage>
        <taxon>Bacteria</taxon>
        <taxon>Bacillati</taxon>
        <taxon>Bacillota</taxon>
        <taxon>Bacilli</taxon>
        <taxon>Bacillales</taxon>
        <taxon>Paenibacillaceae</taxon>
        <taxon>Aneurinibacillus group</taxon>
        <taxon>Aneurinibacillus</taxon>
    </lineage>
</organism>
<reference evidence="4 6" key="1">
    <citation type="submission" date="2015-07" db="EMBL/GenBank/DDBJ databases">
        <title>Fjat-14205 dsm 2895.</title>
        <authorList>
            <person name="Liu B."/>
            <person name="Wang J."/>
            <person name="Zhu Y."/>
            <person name="Liu G."/>
            <person name="Chen Q."/>
            <person name="Chen Z."/>
            <person name="Lan J."/>
            <person name="Che J."/>
            <person name="Ge C."/>
            <person name="Shi H."/>
            <person name="Pan Z."/>
            <person name="Liu X."/>
        </authorList>
    </citation>
    <scope>NUCLEOTIDE SEQUENCE [LARGE SCALE GENOMIC DNA]</scope>
    <source>
        <strain evidence="4 6">DSM 2895</strain>
    </source>
</reference>
<comment type="cofactor">
    <cofactor evidence="2">
        <name>Mn(2+)</name>
        <dbReference type="ChEBI" id="CHEBI:29035"/>
    </cofactor>
    <text evidence="2">Binds 2 manganese ions per subunit.</text>
</comment>
<dbReference type="STRING" id="47500.AF333_00025"/>
<dbReference type="RefSeq" id="WP_043063746.1">
    <property type="nucleotide sequence ID" value="NZ_BJOA01000320.1"/>
</dbReference>
<feature type="binding site" evidence="3">
    <location>
        <position position="60"/>
    </location>
    <ligand>
        <name>Ca(2+)</name>
        <dbReference type="ChEBI" id="CHEBI:29108"/>
    </ligand>
</feature>
<dbReference type="EMBL" id="FNED01000071">
    <property type="protein sequence ID" value="SDK55755.1"/>
    <property type="molecule type" value="Genomic_DNA"/>
</dbReference>
<evidence type="ECO:0000313" key="4">
    <source>
        <dbReference type="EMBL" id="KON99175.1"/>
    </source>
</evidence>
<name>A0A0M0HAU1_ANEMI</name>
<proteinExistence type="inferred from homology"/>
<evidence type="ECO:0000313" key="7">
    <source>
        <dbReference type="Proteomes" id="UP000182836"/>
    </source>
</evidence>
<dbReference type="PATRIC" id="fig|47500.9.peg.688"/>
<dbReference type="CDD" id="cd01051">
    <property type="entry name" value="Mn_catalase"/>
    <property type="match status" value="1"/>
</dbReference>
<dbReference type="AlphaFoldDB" id="A0A0M0HAU1"/>
<sequence>MFEHRKKLMYEVKVSQADPRFAKLLLEQFGGANGELAAAMQYFVQGLGCRDAKMRDMFMDIATEEISHLEMVGTCIDMLIKGHPNEEYYESELFDVVGGNGLNLMNSHGVKWTADYLKVSGELASDLLNDIAAEGRAKITYERLISQTDDPLVIDTLKFLMTREVTHIRNFQEALYTLEEQMPGTMAGTPEFVRKYYNMSTGETDARGPWNAADTFEYIESPEPMGNNPAAEFKN</sequence>
<reference evidence="5 7" key="2">
    <citation type="submission" date="2016-10" db="EMBL/GenBank/DDBJ databases">
        <authorList>
            <person name="de Groot N.N."/>
        </authorList>
    </citation>
    <scope>NUCLEOTIDE SEQUENCE [LARGE SCALE GENOMIC DNA]</scope>
    <source>
        <strain evidence="5 7">DSM 2895</strain>
    </source>
</reference>
<evidence type="ECO:0000256" key="2">
    <source>
        <dbReference type="PIRSR" id="PIRSR607760-1"/>
    </source>
</evidence>
<dbReference type="GO" id="GO:0046872">
    <property type="term" value="F:metal ion binding"/>
    <property type="evidence" value="ECO:0007669"/>
    <property type="project" value="UniProtKB-KW"/>
</dbReference>
<dbReference type="Pfam" id="PF05067">
    <property type="entry name" value="Mn_catalase"/>
    <property type="match status" value="1"/>
</dbReference>
<keyword evidence="3" id="KW-0106">Calcium</keyword>
<keyword evidence="2" id="KW-0464">Manganese</keyword>
<feature type="binding site" evidence="3">
    <location>
        <position position="200"/>
    </location>
    <ligand>
        <name>Ca(2+)</name>
        <dbReference type="ChEBI" id="CHEBI:29108"/>
    </ligand>
</feature>
<evidence type="ECO:0000256" key="3">
    <source>
        <dbReference type="PIRSR" id="PIRSR607760-2"/>
    </source>
</evidence>
<feature type="binding site" evidence="2">
    <location>
        <position position="167"/>
    </location>
    <ligand>
        <name>Mn(2+)</name>
        <dbReference type="ChEBI" id="CHEBI:29035"/>
        <label>1</label>
    </ligand>
</feature>
<feature type="binding site" evidence="3">
    <location>
        <position position="198"/>
    </location>
    <ligand>
        <name>Ca(2+)</name>
        <dbReference type="ChEBI" id="CHEBI:29108"/>
    </ligand>
</feature>
<feature type="binding site" evidence="2">
    <location>
        <position position="35"/>
    </location>
    <ligand>
        <name>Mn(2+)</name>
        <dbReference type="ChEBI" id="CHEBI:29035"/>
        <label>1</label>
    </ligand>
</feature>
<feature type="binding site" evidence="2">
    <location>
        <position position="65"/>
    </location>
    <ligand>
        <name>Mn(2+)</name>
        <dbReference type="ChEBI" id="CHEBI:29035"/>
        <label>1</label>
    </ligand>
</feature>
<protein>
    <submittedName>
        <fullName evidence="5">Mn-containing catalase</fullName>
    </submittedName>
</protein>
<dbReference type="InterPro" id="IPR039377">
    <property type="entry name" value="Mn_catalase_dom"/>
</dbReference>
<evidence type="ECO:0000256" key="1">
    <source>
        <dbReference type="ARBA" id="ARBA00007644"/>
    </source>
</evidence>
<dbReference type="EMBL" id="LGUG01000002">
    <property type="protein sequence ID" value="KON99175.1"/>
    <property type="molecule type" value="Genomic_DNA"/>
</dbReference>
<dbReference type="OrthoDB" id="9800585at2"/>
<dbReference type="Gene3D" id="1.20.1260.10">
    <property type="match status" value="1"/>
</dbReference>
<evidence type="ECO:0000313" key="6">
    <source>
        <dbReference type="Proteomes" id="UP000037269"/>
    </source>
</evidence>
<dbReference type="SUPFAM" id="SSF47240">
    <property type="entry name" value="Ferritin-like"/>
    <property type="match status" value="1"/>
</dbReference>